<organism evidence="2 3">
    <name type="scientific">Paractinoplanes rhizophilus</name>
    <dbReference type="NCBI Taxonomy" id="1416877"/>
    <lineage>
        <taxon>Bacteria</taxon>
        <taxon>Bacillati</taxon>
        <taxon>Actinomycetota</taxon>
        <taxon>Actinomycetes</taxon>
        <taxon>Micromonosporales</taxon>
        <taxon>Micromonosporaceae</taxon>
        <taxon>Paractinoplanes</taxon>
    </lineage>
</organism>
<evidence type="ECO:0000313" key="3">
    <source>
        <dbReference type="Proteomes" id="UP001596548"/>
    </source>
</evidence>
<proteinExistence type="predicted"/>
<feature type="region of interest" description="Disordered" evidence="1">
    <location>
        <begin position="268"/>
        <end position="289"/>
    </location>
</feature>
<dbReference type="Gene3D" id="3.40.30.10">
    <property type="entry name" value="Glutaredoxin"/>
    <property type="match status" value="1"/>
</dbReference>
<comment type="caution">
    <text evidence="2">The sequence shown here is derived from an EMBL/GenBank/DDBJ whole genome shotgun (WGS) entry which is preliminary data.</text>
</comment>
<name>A0ABW2HQQ4_9ACTN</name>
<accession>A0ABW2HQQ4</accession>
<dbReference type="PANTHER" id="PTHR31902">
    <property type="entry name" value="ACTIN PATCHES DISTAL PROTEIN 1"/>
    <property type="match status" value="1"/>
</dbReference>
<gene>
    <name evidence="2" type="ORF">ACFQS1_16280</name>
</gene>
<dbReference type="InterPro" id="IPR009737">
    <property type="entry name" value="Aim32/Apd1-like"/>
</dbReference>
<dbReference type="PANTHER" id="PTHR31902:SF22">
    <property type="entry name" value="SLL1203 PROTEIN"/>
    <property type="match status" value="1"/>
</dbReference>
<dbReference type="Pfam" id="PF06999">
    <property type="entry name" value="Suc_Fer-like"/>
    <property type="match status" value="1"/>
</dbReference>
<keyword evidence="3" id="KW-1185">Reference proteome</keyword>
<protein>
    <submittedName>
        <fullName evidence="2">Sucrase ferredoxin</fullName>
    </submittedName>
</protein>
<dbReference type="RefSeq" id="WP_378968781.1">
    <property type="nucleotide sequence ID" value="NZ_JBHTBJ010000010.1"/>
</dbReference>
<dbReference type="EMBL" id="JBHTBJ010000010">
    <property type="protein sequence ID" value="MFC7275547.1"/>
    <property type="molecule type" value="Genomic_DNA"/>
</dbReference>
<sequence>MTAIVSPDTPACSVLAQQLGDPLTATALEVTAWLLLEHAGPWGKNALTESGLDPAGTAELDRIERRIGVRTQLISPPAEQEPRWCYAAVRAPGRAPGWGRRAVDGLADLLGFDFAALAAGQLPPDFEPVAEPLYAVCANEAGDPCCGRSGAAVHVALRAQVGDRARRTAHVGGHKFAANVVVFPHGHYYGRVDPAAAAAITAATEAGRIELEHFRGRSTYTIPEQAADDALRQQGSYLGLDEVSLVERAVEAGDRTYRSRFTTADGRRHTVTVRSEDQSPARLQSCTDAGPSTPVRWSCVELHSAEPIGHDA</sequence>
<dbReference type="Proteomes" id="UP001596548">
    <property type="component" value="Unassembled WGS sequence"/>
</dbReference>
<evidence type="ECO:0000256" key="1">
    <source>
        <dbReference type="SAM" id="MobiDB-lite"/>
    </source>
</evidence>
<reference evidence="3" key="1">
    <citation type="journal article" date="2019" name="Int. J. Syst. Evol. Microbiol.">
        <title>The Global Catalogue of Microorganisms (GCM) 10K type strain sequencing project: providing services to taxonomists for standard genome sequencing and annotation.</title>
        <authorList>
            <consortium name="The Broad Institute Genomics Platform"/>
            <consortium name="The Broad Institute Genome Sequencing Center for Infectious Disease"/>
            <person name="Wu L."/>
            <person name="Ma J."/>
        </authorList>
    </citation>
    <scope>NUCLEOTIDE SEQUENCE [LARGE SCALE GENOMIC DNA]</scope>
    <source>
        <strain evidence="3">XZYJT-10</strain>
    </source>
</reference>
<evidence type="ECO:0000313" key="2">
    <source>
        <dbReference type="EMBL" id="MFC7275547.1"/>
    </source>
</evidence>
<dbReference type="InterPro" id="IPR036249">
    <property type="entry name" value="Thioredoxin-like_sf"/>
</dbReference>
<dbReference type="SUPFAM" id="SSF52833">
    <property type="entry name" value="Thioredoxin-like"/>
    <property type="match status" value="1"/>
</dbReference>